<dbReference type="OrthoDB" id="673084at2"/>
<dbReference type="AlphaFoldDB" id="A0A433W976"/>
<accession>A0A433W976</accession>
<dbReference type="Proteomes" id="UP000281028">
    <property type="component" value="Unassembled WGS sequence"/>
</dbReference>
<dbReference type="InterPro" id="IPR032508">
    <property type="entry name" value="FecR_C"/>
</dbReference>
<dbReference type="PROSITE" id="PS51257">
    <property type="entry name" value="PROKAR_LIPOPROTEIN"/>
    <property type="match status" value="1"/>
</dbReference>
<dbReference type="GO" id="GO:0016989">
    <property type="term" value="F:sigma factor antagonist activity"/>
    <property type="evidence" value="ECO:0007669"/>
    <property type="project" value="TreeGrafter"/>
</dbReference>
<dbReference type="Gene3D" id="3.55.50.30">
    <property type="match status" value="1"/>
</dbReference>
<dbReference type="Pfam" id="PF04773">
    <property type="entry name" value="FecR"/>
    <property type="match status" value="1"/>
</dbReference>
<proteinExistence type="predicted"/>
<dbReference type="Pfam" id="PF16344">
    <property type="entry name" value="FecR_C"/>
    <property type="match status" value="1"/>
</dbReference>
<dbReference type="Gene3D" id="2.60.120.1440">
    <property type="match status" value="1"/>
</dbReference>
<protein>
    <submittedName>
        <fullName evidence="3">Uncharacterized protein</fullName>
    </submittedName>
</protein>
<comment type="caution">
    <text evidence="3">The sequence shown here is derived from an EMBL/GenBank/DDBJ whole genome shotgun (WGS) entry which is preliminary data.</text>
</comment>
<name>A0A433W976_9BACT</name>
<evidence type="ECO:0000259" key="2">
    <source>
        <dbReference type="Pfam" id="PF16344"/>
    </source>
</evidence>
<dbReference type="EMBL" id="RIAR02000001">
    <property type="protein sequence ID" value="NSL87989.1"/>
    <property type="molecule type" value="Genomic_DNA"/>
</dbReference>
<evidence type="ECO:0000313" key="4">
    <source>
        <dbReference type="Proteomes" id="UP000281028"/>
    </source>
</evidence>
<reference evidence="3" key="1">
    <citation type="submission" date="2020-05" db="EMBL/GenBank/DDBJ databases">
        <title>Chitinophaga laudate sp. nov., isolated from a tropical peat swamp.</title>
        <authorList>
            <person name="Goh C.B.S."/>
            <person name="Lee M.S."/>
            <person name="Parimannan S."/>
            <person name="Pasbakhsh P."/>
            <person name="Yule C.M."/>
            <person name="Rajandas H."/>
            <person name="Loke S."/>
            <person name="Croft L."/>
            <person name="Tan J.B.L."/>
        </authorList>
    </citation>
    <scope>NUCLEOTIDE SEQUENCE</scope>
    <source>
        <strain evidence="3">Mgbs1</strain>
    </source>
</reference>
<feature type="domain" description="FecR protein" evidence="1">
    <location>
        <begin position="48"/>
        <end position="140"/>
    </location>
</feature>
<feature type="domain" description="Protein FecR C-terminal" evidence="2">
    <location>
        <begin position="201"/>
        <end position="257"/>
    </location>
</feature>
<keyword evidence="4" id="KW-1185">Reference proteome</keyword>
<evidence type="ECO:0000259" key="1">
    <source>
        <dbReference type="Pfam" id="PF04773"/>
    </source>
</evidence>
<gene>
    <name evidence="3" type="ORF">ECE50_014165</name>
</gene>
<sequence>MLFKSDTTVRYRLGVSMLLLLALAACHSDKPANNTVSLQQPGVKYTVYEGETGRRKSVLLADSTVVILNSASILQVPENYGKGGRAVILDGDAFFRVKPGTDSFSVTTDKLVATVLGTSFKMRSFSSQQGATVYLLTGKIRVGKSYHSATDNQPEILERGHMILANKEIDLMEKETYHPEELEAWVSDTLRIKDATPMALSRTLEEWFGIEVDIRGDASKARTITEAVFFNAPLEDVLSNLSAQQDFKYKIDRNKVVLTF</sequence>
<dbReference type="PANTHER" id="PTHR30273">
    <property type="entry name" value="PERIPLASMIC SIGNAL SENSOR AND SIGMA FACTOR ACTIVATOR FECR-RELATED"/>
    <property type="match status" value="1"/>
</dbReference>
<dbReference type="InterPro" id="IPR006860">
    <property type="entry name" value="FecR"/>
</dbReference>
<dbReference type="PANTHER" id="PTHR30273:SF2">
    <property type="entry name" value="PROTEIN FECR"/>
    <property type="match status" value="1"/>
</dbReference>
<organism evidence="3 4">
    <name type="scientific">Chitinophaga solisilvae</name>
    <dbReference type="NCBI Taxonomy" id="1233460"/>
    <lineage>
        <taxon>Bacteria</taxon>
        <taxon>Pseudomonadati</taxon>
        <taxon>Bacteroidota</taxon>
        <taxon>Chitinophagia</taxon>
        <taxon>Chitinophagales</taxon>
        <taxon>Chitinophagaceae</taxon>
        <taxon>Chitinophaga</taxon>
    </lineage>
</organism>
<evidence type="ECO:0000313" key="3">
    <source>
        <dbReference type="EMBL" id="NSL87989.1"/>
    </source>
</evidence>
<dbReference type="InterPro" id="IPR012373">
    <property type="entry name" value="Ferrdict_sens_TM"/>
</dbReference>